<feature type="transmembrane region" description="Helical" evidence="7">
    <location>
        <begin position="129"/>
        <end position="148"/>
    </location>
</feature>
<feature type="transmembrane region" description="Helical" evidence="7">
    <location>
        <begin position="209"/>
        <end position="233"/>
    </location>
</feature>
<dbReference type="PANTHER" id="PTHR32322:SF18">
    <property type="entry name" value="S-ADENOSYLMETHIONINE_S-ADENOSYLHOMOCYSTEINE TRANSPORTER"/>
    <property type="match status" value="1"/>
</dbReference>
<evidence type="ECO:0000256" key="2">
    <source>
        <dbReference type="ARBA" id="ARBA00007362"/>
    </source>
</evidence>
<dbReference type="GO" id="GO:0005886">
    <property type="term" value="C:plasma membrane"/>
    <property type="evidence" value="ECO:0007669"/>
    <property type="project" value="UniProtKB-SubCell"/>
</dbReference>
<feature type="transmembrane region" description="Helical" evidence="7">
    <location>
        <begin position="270"/>
        <end position="287"/>
    </location>
</feature>
<evidence type="ECO:0000256" key="4">
    <source>
        <dbReference type="ARBA" id="ARBA00022692"/>
    </source>
</evidence>
<evidence type="ECO:0000259" key="8">
    <source>
        <dbReference type="Pfam" id="PF00892"/>
    </source>
</evidence>
<dbReference type="PANTHER" id="PTHR32322">
    <property type="entry name" value="INNER MEMBRANE TRANSPORTER"/>
    <property type="match status" value="1"/>
</dbReference>
<dbReference type="InterPro" id="IPR037185">
    <property type="entry name" value="EmrE-like"/>
</dbReference>
<feature type="transmembrane region" description="Helical" evidence="7">
    <location>
        <begin position="93"/>
        <end position="117"/>
    </location>
</feature>
<dbReference type="EMBL" id="PZJJ01000004">
    <property type="protein sequence ID" value="PTL39764.1"/>
    <property type="molecule type" value="Genomic_DNA"/>
</dbReference>
<organism evidence="9 10">
    <name type="scientific">Alkalicoccus saliphilus</name>
    <dbReference type="NCBI Taxonomy" id="200989"/>
    <lineage>
        <taxon>Bacteria</taxon>
        <taxon>Bacillati</taxon>
        <taxon>Bacillota</taxon>
        <taxon>Bacilli</taxon>
        <taxon>Bacillales</taxon>
        <taxon>Bacillaceae</taxon>
        <taxon>Alkalicoccus</taxon>
    </lineage>
</organism>
<accession>A0A2T4U8N7</accession>
<feature type="transmembrane region" description="Helical" evidence="7">
    <location>
        <begin position="38"/>
        <end position="56"/>
    </location>
</feature>
<feature type="domain" description="EamA" evidence="8">
    <location>
        <begin position="6"/>
        <end position="140"/>
    </location>
</feature>
<gene>
    <name evidence="9" type="ORF">C6Y45_03695</name>
</gene>
<evidence type="ECO:0000256" key="7">
    <source>
        <dbReference type="SAM" id="Phobius"/>
    </source>
</evidence>
<keyword evidence="3" id="KW-1003">Cell membrane</keyword>
<sequence>MSTRAAYLIVMAGAALWGTTGLFVNQLNESGFTAWEVVGIRLSFSALLLLLFLLIFQRGLLYVKLRDIPFFIGTGIISIAFFNYFFFTVIETASISLAVVLLYTGPVFVALISRFTFKEPFTARKGGALILMLAGCALTVGLFPAGALTVSGTTILFGVLSGFFYALYSIFGKYVSGRYHALTITTYSMIFGSLFLLPTSRLWEKSALLFTPGVLMYGFGLAAVATVFAYIFYTAGLRWIESGKAAILSTVEPVVAILIGVLVYSEIVTLWQGVGMALVIVSVLLTVQRQKRAHPMAQKWEDSRTG</sequence>
<dbReference type="InterPro" id="IPR000620">
    <property type="entry name" value="EamA_dom"/>
</dbReference>
<dbReference type="RefSeq" id="WP_107583687.1">
    <property type="nucleotide sequence ID" value="NZ_PZJJ01000004.1"/>
</dbReference>
<feature type="domain" description="EamA" evidence="8">
    <location>
        <begin position="154"/>
        <end position="287"/>
    </location>
</feature>
<evidence type="ECO:0000256" key="3">
    <source>
        <dbReference type="ARBA" id="ARBA00022475"/>
    </source>
</evidence>
<feature type="transmembrane region" description="Helical" evidence="7">
    <location>
        <begin position="154"/>
        <end position="172"/>
    </location>
</feature>
<dbReference type="Proteomes" id="UP000240509">
    <property type="component" value="Unassembled WGS sequence"/>
</dbReference>
<evidence type="ECO:0000256" key="5">
    <source>
        <dbReference type="ARBA" id="ARBA00022989"/>
    </source>
</evidence>
<name>A0A2T4U8N7_9BACI</name>
<proteinExistence type="inferred from homology"/>
<dbReference type="AlphaFoldDB" id="A0A2T4U8N7"/>
<protein>
    <submittedName>
        <fullName evidence="9">EamA family transporter</fullName>
    </submittedName>
</protein>
<keyword evidence="5 7" id="KW-1133">Transmembrane helix</keyword>
<feature type="transmembrane region" description="Helical" evidence="7">
    <location>
        <begin position="179"/>
        <end position="197"/>
    </location>
</feature>
<keyword evidence="10" id="KW-1185">Reference proteome</keyword>
<feature type="transmembrane region" description="Helical" evidence="7">
    <location>
        <begin position="245"/>
        <end position="264"/>
    </location>
</feature>
<reference evidence="9 10" key="1">
    <citation type="submission" date="2018-03" db="EMBL/GenBank/DDBJ databases">
        <title>Alkalicoccus saliphilus sp. nov., isolated from a mineral pool.</title>
        <authorList>
            <person name="Zhao B."/>
        </authorList>
    </citation>
    <scope>NUCLEOTIDE SEQUENCE [LARGE SCALE GENOMIC DNA]</scope>
    <source>
        <strain evidence="9 10">6AG</strain>
    </source>
</reference>
<evidence type="ECO:0000313" key="9">
    <source>
        <dbReference type="EMBL" id="PTL39764.1"/>
    </source>
</evidence>
<comment type="subcellular location">
    <subcellularLocation>
        <location evidence="1">Cell membrane</location>
        <topology evidence="1">Multi-pass membrane protein</topology>
    </subcellularLocation>
</comment>
<comment type="caution">
    <text evidence="9">The sequence shown here is derived from an EMBL/GenBank/DDBJ whole genome shotgun (WGS) entry which is preliminary data.</text>
</comment>
<keyword evidence="6 7" id="KW-0472">Membrane</keyword>
<dbReference type="SUPFAM" id="SSF103481">
    <property type="entry name" value="Multidrug resistance efflux transporter EmrE"/>
    <property type="match status" value="2"/>
</dbReference>
<evidence type="ECO:0000256" key="6">
    <source>
        <dbReference type="ARBA" id="ARBA00023136"/>
    </source>
</evidence>
<dbReference type="InterPro" id="IPR050638">
    <property type="entry name" value="AA-Vitamin_Transporters"/>
</dbReference>
<feature type="transmembrane region" description="Helical" evidence="7">
    <location>
        <begin position="7"/>
        <end position="26"/>
    </location>
</feature>
<dbReference type="OrthoDB" id="6707571at2"/>
<dbReference type="Pfam" id="PF00892">
    <property type="entry name" value="EamA"/>
    <property type="match status" value="2"/>
</dbReference>
<evidence type="ECO:0000256" key="1">
    <source>
        <dbReference type="ARBA" id="ARBA00004651"/>
    </source>
</evidence>
<feature type="transmembrane region" description="Helical" evidence="7">
    <location>
        <begin position="68"/>
        <end position="87"/>
    </location>
</feature>
<keyword evidence="4 7" id="KW-0812">Transmembrane</keyword>
<comment type="similarity">
    <text evidence="2">Belongs to the EamA transporter family.</text>
</comment>
<evidence type="ECO:0000313" key="10">
    <source>
        <dbReference type="Proteomes" id="UP000240509"/>
    </source>
</evidence>